<proteinExistence type="predicted"/>
<dbReference type="AlphaFoldDB" id="A0A5X8XLP3"/>
<organism evidence="1">
    <name type="scientific">Salmonella enterica subsp. enterica serovar Java</name>
    <dbReference type="NCBI Taxonomy" id="224729"/>
    <lineage>
        <taxon>Bacteria</taxon>
        <taxon>Pseudomonadati</taxon>
        <taxon>Pseudomonadota</taxon>
        <taxon>Gammaproteobacteria</taxon>
        <taxon>Enterobacterales</taxon>
        <taxon>Enterobacteriaceae</taxon>
        <taxon>Salmonella</taxon>
    </lineage>
</organism>
<comment type="caution">
    <text evidence="1">The sequence shown here is derived from an EMBL/GenBank/DDBJ whole genome shotgun (WGS) entry which is preliminary data.</text>
</comment>
<gene>
    <name evidence="1" type="ORF">EU862_25270</name>
</gene>
<name>A0A5X8XLP3_SALEB</name>
<evidence type="ECO:0000313" key="1">
    <source>
        <dbReference type="EMBL" id="ECB1824082.1"/>
    </source>
</evidence>
<sequence length="117" mass="12391">WRSPGPADGVYTSLGVFKGVYSGSNTTGKQIKIYAWGGNPPPKKINFGNSDNCVNTFSLVASVGGYTVANSVDGNSQWNKSGSISFDVPDGSAFSVISNGMMAYGCDYGTFTVFRYQ</sequence>
<dbReference type="EMBL" id="AAHWTF010000098">
    <property type="protein sequence ID" value="ECB1824082.1"/>
    <property type="molecule type" value="Genomic_DNA"/>
</dbReference>
<feature type="non-terminal residue" evidence="1">
    <location>
        <position position="1"/>
    </location>
</feature>
<protein>
    <recommendedName>
        <fullName evidence="2">Prepilin, shufflon protein A</fullName>
    </recommendedName>
</protein>
<accession>A0A5X8XLP3</accession>
<reference evidence="1" key="1">
    <citation type="submission" date="2019-01" db="EMBL/GenBank/DDBJ databases">
        <authorList>
            <person name="Ashton P.M."/>
            <person name="Dallman T."/>
            <person name="Nair S."/>
            <person name="De Pinna E."/>
            <person name="Peters T."/>
            <person name="Grant K."/>
        </authorList>
    </citation>
    <scope>NUCLEOTIDE SEQUENCE</scope>
    <source>
        <strain evidence="1">526156</strain>
    </source>
</reference>
<evidence type="ECO:0008006" key="2">
    <source>
        <dbReference type="Google" id="ProtNLM"/>
    </source>
</evidence>